<reference evidence="1" key="2">
    <citation type="submission" date="2023-05" db="EMBL/GenBank/DDBJ databases">
        <authorList>
            <consortium name="Lawrence Berkeley National Laboratory"/>
            <person name="Steindorff A."/>
            <person name="Hensen N."/>
            <person name="Bonometti L."/>
            <person name="Westerberg I."/>
            <person name="Brannstrom I.O."/>
            <person name="Guillou S."/>
            <person name="Cros-Aarteil S."/>
            <person name="Calhoun S."/>
            <person name="Haridas S."/>
            <person name="Kuo A."/>
            <person name="Mondo S."/>
            <person name="Pangilinan J."/>
            <person name="Riley R."/>
            <person name="Labutti K."/>
            <person name="Andreopoulos B."/>
            <person name="Lipzen A."/>
            <person name="Chen C."/>
            <person name="Yanf M."/>
            <person name="Daum C."/>
            <person name="Ng V."/>
            <person name="Clum A."/>
            <person name="Ohm R."/>
            <person name="Martin F."/>
            <person name="Silar P."/>
            <person name="Natvig D."/>
            <person name="Lalanne C."/>
            <person name="Gautier V."/>
            <person name="Ament-Velasquez S.L."/>
            <person name="Kruys A."/>
            <person name="Hutchinson M.I."/>
            <person name="Powell A.J."/>
            <person name="Barry K."/>
            <person name="Miller A.N."/>
            <person name="Grigoriev I.V."/>
            <person name="Debuchy R."/>
            <person name="Gladieux P."/>
            <person name="Thoren M.H."/>
            <person name="Johannesson H."/>
        </authorList>
    </citation>
    <scope>NUCLEOTIDE SEQUENCE</scope>
    <source>
        <strain evidence="1">CBS 315.58</strain>
    </source>
</reference>
<accession>A0AAN6XR94</accession>
<dbReference type="PANTHER" id="PTHR37535">
    <property type="entry name" value="FLUG DOMAIN PROTEIN"/>
    <property type="match status" value="1"/>
</dbReference>
<evidence type="ECO:0000313" key="2">
    <source>
        <dbReference type="Proteomes" id="UP001303160"/>
    </source>
</evidence>
<proteinExistence type="predicted"/>
<dbReference type="PANTHER" id="PTHR37535:SF2">
    <property type="entry name" value="FINGER DOMAIN PROTEIN, PUTATIVE (AFU_ORTHOLOGUE AFUA_6G09300)-RELATED"/>
    <property type="match status" value="1"/>
</dbReference>
<name>A0AAN6XR94_9PEZI</name>
<organism evidence="1 2">
    <name type="scientific">Triangularia verruculosa</name>
    <dbReference type="NCBI Taxonomy" id="2587418"/>
    <lineage>
        <taxon>Eukaryota</taxon>
        <taxon>Fungi</taxon>
        <taxon>Dikarya</taxon>
        <taxon>Ascomycota</taxon>
        <taxon>Pezizomycotina</taxon>
        <taxon>Sordariomycetes</taxon>
        <taxon>Sordariomycetidae</taxon>
        <taxon>Sordariales</taxon>
        <taxon>Podosporaceae</taxon>
        <taxon>Triangularia</taxon>
    </lineage>
</organism>
<dbReference type="EMBL" id="MU863876">
    <property type="protein sequence ID" value="KAK4205458.1"/>
    <property type="molecule type" value="Genomic_DNA"/>
</dbReference>
<gene>
    <name evidence="1" type="ORF">QBC40DRAFT_320261</name>
</gene>
<dbReference type="Proteomes" id="UP001303160">
    <property type="component" value="Unassembled WGS sequence"/>
</dbReference>
<evidence type="ECO:0000313" key="1">
    <source>
        <dbReference type="EMBL" id="KAK4205458.1"/>
    </source>
</evidence>
<sequence length="181" mass="21402">MTAIRRSYTENRASRTPLSRGEYEALQRGLQQWKPKRNYSETTQLKMSLLAEKWKGYVKLSNLMGPLLTGTRYCKQMNLNDHDALATSTKENFMVFFKWLCDTSKIQKKTTLLGYKRVFKIMYEKLVGIALNIEIYKALHLWIDHDLSKLYNLNLKRREKPILYFDNVFRLLNPLGKKSEP</sequence>
<protein>
    <submittedName>
        <fullName evidence="1">Uncharacterized protein</fullName>
    </submittedName>
</protein>
<reference evidence="1" key="1">
    <citation type="journal article" date="2023" name="Mol. Phylogenet. Evol.">
        <title>Genome-scale phylogeny and comparative genomics of the fungal order Sordariales.</title>
        <authorList>
            <person name="Hensen N."/>
            <person name="Bonometti L."/>
            <person name="Westerberg I."/>
            <person name="Brannstrom I.O."/>
            <person name="Guillou S."/>
            <person name="Cros-Aarteil S."/>
            <person name="Calhoun S."/>
            <person name="Haridas S."/>
            <person name="Kuo A."/>
            <person name="Mondo S."/>
            <person name="Pangilinan J."/>
            <person name="Riley R."/>
            <person name="LaButti K."/>
            <person name="Andreopoulos B."/>
            <person name="Lipzen A."/>
            <person name="Chen C."/>
            <person name="Yan M."/>
            <person name="Daum C."/>
            <person name="Ng V."/>
            <person name="Clum A."/>
            <person name="Steindorff A."/>
            <person name="Ohm R.A."/>
            <person name="Martin F."/>
            <person name="Silar P."/>
            <person name="Natvig D.O."/>
            <person name="Lalanne C."/>
            <person name="Gautier V."/>
            <person name="Ament-Velasquez S.L."/>
            <person name="Kruys A."/>
            <person name="Hutchinson M.I."/>
            <person name="Powell A.J."/>
            <person name="Barry K."/>
            <person name="Miller A.N."/>
            <person name="Grigoriev I.V."/>
            <person name="Debuchy R."/>
            <person name="Gladieux P."/>
            <person name="Hiltunen Thoren M."/>
            <person name="Johannesson H."/>
        </authorList>
    </citation>
    <scope>NUCLEOTIDE SEQUENCE</scope>
    <source>
        <strain evidence="1">CBS 315.58</strain>
    </source>
</reference>
<dbReference type="AlphaFoldDB" id="A0AAN6XR94"/>
<keyword evidence="2" id="KW-1185">Reference proteome</keyword>
<comment type="caution">
    <text evidence="1">The sequence shown here is derived from an EMBL/GenBank/DDBJ whole genome shotgun (WGS) entry which is preliminary data.</text>
</comment>